<feature type="non-terminal residue" evidence="2">
    <location>
        <position position="1"/>
    </location>
</feature>
<protein>
    <recommendedName>
        <fullName evidence="1">SH2 domain-containing protein</fullName>
    </recommendedName>
</protein>
<dbReference type="AlphaFoldDB" id="A0AAV5U3F4"/>
<sequence>GVIVLGLSVRAETNVKHFVINTDKKRQLFIYPSHKEDTVSDLINFYESTLSPVIPSSNIKLKRGIRRQPWSFNHHEIYIVKKLADGSFGEVYLAKYICERNPFSDWQIIV</sequence>
<gene>
    <name evidence="2" type="ORF">PENTCL1PPCAC_23162</name>
</gene>
<dbReference type="InterPro" id="IPR000980">
    <property type="entry name" value="SH2"/>
</dbReference>
<accession>A0AAV5U3F4</accession>
<dbReference type="Proteomes" id="UP001432027">
    <property type="component" value="Unassembled WGS sequence"/>
</dbReference>
<dbReference type="Gene3D" id="3.30.505.10">
    <property type="entry name" value="SH2 domain"/>
    <property type="match status" value="1"/>
</dbReference>
<feature type="non-terminal residue" evidence="2">
    <location>
        <position position="110"/>
    </location>
</feature>
<dbReference type="Gene3D" id="3.30.200.20">
    <property type="entry name" value="Phosphorylase Kinase, domain 1"/>
    <property type="match status" value="1"/>
</dbReference>
<evidence type="ECO:0000313" key="2">
    <source>
        <dbReference type="EMBL" id="GMT00988.1"/>
    </source>
</evidence>
<dbReference type="InterPro" id="IPR036860">
    <property type="entry name" value="SH2_dom_sf"/>
</dbReference>
<evidence type="ECO:0000313" key="3">
    <source>
        <dbReference type="Proteomes" id="UP001432027"/>
    </source>
</evidence>
<organism evidence="2 3">
    <name type="scientific">Pristionchus entomophagus</name>
    <dbReference type="NCBI Taxonomy" id="358040"/>
    <lineage>
        <taxon>Eukaryota</taxon>
        <taxon>Metazoa</taxon>
        <taxon>Ecdysozoa</taxon>
        <taxon>Nematoda</taxon>
        <taxon>Chromadorea</taxon>
        <taxon>Rhabditida</taxon>
        <taxon>Rhabditina</taxon>
        <taxon>Diplogasteromorpha</taxon>
        <taxon>Diplogasteroidea</taxon>
        <taxon>Neodiplogasteridae</taxon>
        <taxon>Pristionchus</taxon>
    </lineage>
</organism>
<dbReference type="SUPFAM" id="SSF55550">
    <property type="entry name" value="SH2 domain"/>
    <property type="match status" value="1"/>
</dbReference>
<comment type="caution">
    <text evidence="2">The sequence shown here is derived from an EMBL/GenBank/DDBJ whole genome shotgun (WGS) entry which is preliminary data.</text>
</comment>
<feature type="domain" description="SH2" evidence="1">
    <location>
        <begin position="7"/>
        <end position="46"/>
    </location>
</feature>
<evidence type="ECO:0000259" key="1">
    <source>
        <dbReference type="Pfam" id="PF00017"/>
    </source>
</evidence>
<dbReference type="Pfam" id="PF00017">
    <property type="entry name" value="SH2"/>
    <property type="match status" value="1"/>
</dbReference>
<reference evidence="2" key="1">
    <citation type="submission" date="2023-10" db="EMBL/GenBank/DDBJ databases">
        <title>Genome assembly of Pristionchus species.</title>
        <authorList>
            <person name="Yoshida K."/>
            <person name="Sommer R.J."/>
        </authorList>
    </citation>
    <scope>NUCLEOTIDE SEQUENCE</scope>
    <source>
        <strain evidence="2">RS0144</strain>
    </source>
</reference>
<proteinExistence type="predicted"/>
<keyword evidence="3" id="KW-1185">Reference proteome</keyword>
<dbReference type="EMBL" id="BTSX01000005">
    <property type="protein sequence ID" value="GMT00988.1"/>
    <property type="molecule type" value="Genomic_DNA"/>
</dbReference>
<name>A0AAV5U3F4_9BILA</name>